<reference evidence="1 2" key="1">
    <citation type="submission" date="2020-08" db="EMBL/GenBank/DDBJ databases">
        <title>Genomic Encyclopedia of Type Strains, Phase IV (KMG-IV): sequencing the most valuable type-strain genomes for metagenomic binning, comparative biology and taxonomic classification.</title>
        <authorList>
            <person name="Goeker M."/>
        </authorList>
    </citation>
    <scope>NUCLEOTIDE SEQUENCE [LARGE SCALE GENOMIC DNA]</scope>
    <source>
        <strain evidence="1 2">DSM 102850</strain>
    </source>
</reference>
<dbReference type="Proteomes" id="UP000563524">
    <property type="component" value="Unassembled WGS sequence"/>
</dbReference>
<comment type="caution">
    <text evidence="1">The sequence shown here is derived from an EMBL/GenBank/DDBJ whole genome shotgun (WGS) entry which is preliminary data.</text>
</comment>
<organism evidence="1 2">
    <name type="scientific">Parvularcula dongshanensis</name>
    <dbReference type="NCBI Taxonomy" id="1173995"/>
    <lineage>
        <taxon>Bacteria</taxon>
        <taxon>Pseudomonadati</taxon>
        <taxon>Pseudomonadota</taxon>
        <taxon>Alphaproteobacteria</taxon>
        <taxon>Parvularculales</taxon>
        <taxon>Parvularculaceae</taxon>
        <taxon>Parvularcula</taxon>
    </lineage>
</organism>
<dbReference type="EMBL" id="JACHOB010000001">
    <property type="protein sequence ID" value="MBB4657530.1"/>
    <property type="molecule type" value="Genomic_DNA"/>
</dbReference>
<gene>
    <name evidence="1" type="ORF">GGQ59_000030</name>
</gene>
<protein>
    <submittedName>
        <fullName evidence="1">Uncharacterized protein</fullName>
    </submittedName>
</protein>
<dbReference type="AlphaFoldDB" id="A0A840I090"/>
<keyword evidence="2" id="KW-1185">Reference proteome</keyword>
<evidence type="ECO:0000313" key="2">
    <source>
        <dbReference type="Proteomes" id="UP000563524"/>
    </source>
</evidence>
<evidence type="ECO:0000313" key="1">
    <source>
        <dbReference type="EMBL" id="MBB4657530.1"/>
    </source>
</evidence>
<name>A0A840I090_9PROT</name>
<sequence length="53" mass="6273">MRCTRSSPLKTWELKLARTKARRRALIAVARKFAVILHRMWMTNEPFRTEATA</sequence>
<proteinExistence type="predicted"/>
<accession>A0A840I090</accession>